<evidence type="ECO:0000313" key="1">
    <source>
        <dbReference type="EMBL" id="EGC70449.1"/>
    </source>
</evidence>
<organism evidence="1 2">
    <name type="scientific">Enterococcus casseliflavus ATCC 12755</name>
    <dbReference type="NCBI Taxonomy" id="888066"/>
    <lineage>
        <taxon>Bacteria</taxon>
        <taxon>Bacillati</taxon>
        <taxon>Bacillota</taxon>
        <taxon>Bacilli</taxon>
        <taxon>Lactobacillales</taxon>
        <taxon>Enterococcaceae</taxon>
        <taxon>Enterococcus</taxon>
    </lineage>
</organism>
<dbReference type="EMBL" id="AEWT01000007">
    <property type="protein sequence ID" value="EGC70449.1"/>
    <property type="molecule type" value="Genomic_DNA"/>
</dbReference>
<proteinExistence type="predicted"/>
<evidence type="ECO:0000313" key="2">
    <source>
        <dbReference type="Proteomes" id="UP000004835"/>
    </source>
</evidence>
<dbReference type="AlphaFoldDB" id="F0EHD5"/>
<dbReference type="Proteomes" id="UP000004835">
    <property type="component" value="Unassembled WGS sequence"/>
</dbReference>
<reference evidence="1 2" key="1">
    <citation type="submission" date="2011-01" db="EMBL/GenBank/DDBJ databases">
        <authorList>
            <person name="Muzny D."/>
            <person name="Qin X."/>
            <person name="Deng J."/>
            <person name="Jiang H."/>
            <person name="Liu Y."/>
            <person name="Qu J."/>
            <person name="Song X.-Z."/>
            <person name="Zhang L."/>
            <person name="Thornton R."/>
            <person name="Coyle M."/>
            <person name="Francisco L."/>
            <person name="Jackson L."/>
            <person name="Javaid M."/>
            <person name="Korchina V."/>
            <person name="Kovar C."/>
            <person name="Mata R."/>
            <person name="Mathew T."/>
            <person name="Ngo R."/>
            <person name="Nguyen L."/>
            <person name="Nguyen N."/>
            <person name="Okwuonu G."/>
            <person name="Ongeri F."/>
            <person name="Pham C."/>
            <person name="Simmons D."/>
            <person name="Wilczek-Boney K."/>
            <person name="Hale W."/>
            <person name="Jakkamsetti A."/>
            <person name="Pham P."/>
            <person name="Ruth R."/>
            <person name="San Lucas F."/>
            <person name="Warren J."/>
            <person name="Zhang J."/>
            <person name="Zhao Z."/>
            <person name="Zhou C."/>
            <person name="Zhu D."/>
            <person name="Lee S."/>
            <person name="Bess C."/>
            <person name="Blankenburg K."/>
            <person name="Forbes L."/>
            <person name="Fu Q."/>
            <person name="Gubbala S."/>
            <person name="Hirani K."/>
            <person name="Jayaseelan J.C."/>
            <person name="Lara F."/>
            <person name="Munidasa M."/>
            <person name="Palculict T."/>
            <person name="Patil S."/>
            <person name="Pu L.-L."/>
            <person name="Saada N."/>
            <person name="Tang L."/>
            <person name="Weissenberger G."/>
            <person name="Zhu Y."/>
            <person name="Hemphill L."/>
            <person name="Shang Y."/>
            <person name="Youmans B."/>
            <person name="Ayvaz T."/>
            <person name="Ross M."/>
            <person name="Santibanez J."/>
            <person name="Aqrawi P."/>
            <person name="Gross S."/>
            <person name="Joshi V."/>
            <person name="Fowler G."/>
            <person name="Nazareth L."/>
            <person name="Reid J."/>
            <person name="Worley K."/>
            <person name="Petrosino J."/>
            <person name="Highlander S."/>
            <person name="Gibbs R."/>
        </authorList>
    </citation>
    <scope>NUCLEOTIDE SEQUENCE [LARGE SCALE GENOMIC DNA]</scope>
    <source>
        <strain evidence="1 2">ATCC 12755</strain>
    </source>
</reference>
<name>F0EHD5_ENTCA</name>
<accession>F0EHD5</accession>
<dbReference type="HOGENOM" id="CLU_3098391_0_0_9"/>
<gene>
    <name evidence="1" type="ORF">HMPREF9087_0827</name>
</gene>
<sequence>MNKKSLYETFFARLNEHWFIEKSKAVASTAFDFFLFIRTGKHLIVSFFKSK</sequence>
<protein>
    <submittedName>
        <fullName evidence="1">Uncharacterized protein</fullName>
    </submittedName>
</protein>
<comment type="caution">
    <text evidence="1">The sequence shown here is derived from an EMBL/GenBank/DDBJ whole genome shotgun (WGS) entry which is preliminary data.</text>
</comment>